<sequence length="56" mass="5935">MKRGAVSLVLAHNHPNGHVQPSEKDKTLTRAIVLAADTVGLRVLAHLIISPGATRC</sequence>
<evidence type="ECO:0000256" key="1">
    <source>
        <dbReference type="ARBA" id="ARBA00022670"/>
    </source>
</evidence>
<dbReference type="AlphaFoldDB" id="A0A935PVA5"/>
<protein>
    <submittedName>
        <fullName evidence="7">JAB domain-containing protein</fullName>
    </submittedName>
</protein>
<dbReference type="PANTHER" id="PTHR30471:SF3">
    <property type="entry name" value="UPF0758 PROTEIN YEES-RELATED"/>
    <property type="match status" value="1"/>
</dbReference>
<dbReference type="PROSITE" id="PS50249">
    <property type="entry name" value="MPN"/>
    <property type="match status" value="1"/>
</dbReference>
<gene>
    <name evidence="7" type="ORF">IPJ27_03990</name>
</gene>
<evidence type="ECO:0000313" key="8">
    <source>
        <dbReference type="Proteomes" id="UP000697998"/>
    </source>
</evidence>
<evidence type="ECO:0000256" key="4">
    <source>
        <dbReference type="ARBA" id="ARBA00022833"/>
    </source>
</evidence>
<feature type="domain" description="MPN" evidence="6">
    <location>
        <begin position="1"/>
        <end position="56"/>
    </location>
</feature>
<keyword evidence="2" id="KW-0479">Metal-binding</keyword>
<keyword evidence="1" id="KW-0645">Protease</keyword>
<organism evidence="7 8">
    <name type="scientific">Candidatus Accumulibacter proximus</name>
    <dbReference type="NCBI Taxonomy" id="2954385"/>
    <lineage>
        <taxon>Bacteria</taxon>
        <taxon>Pseudomonadati</taxon>
        <taxon>Pseudomonadota</taxon>
        <taxon>Betaproteobacteria</taxon>
        <taxon>Candidatus Accumulibacter</taxon>
    </lineage>
</organism>
<dbReference type="EMBL" id="JADJMH010000001">
    <property type="protein sequence ID" value="MBK7673979.1"/>
    <property type="molecule type" value="Genomic_DNA"/>
</dbReference>
<keyword evidence="5" id="KW-0482">Metalloprotease</keyword>
<dbReference type="GO" id="GO:0008237">
    <property type="term" value="F:metallopeptidase activity"/>
    <property type="evidence" value="ECO:0007669"/>
    <property type="project" value="UniProtKB-KW"/>
</dbReference>
<dbReference type="InterPro" id="IPR001405">
    <property type="entry name" value="UPF0758"/>
</dbReference>
<dbReference type="InterPro" id="IPR037518">
    <property type="entry name" value="MPN"/>
</dbReference>
<dbReference type="Gene3D" id="3.40.140.10">
    <property type="entry name" value="Cytidine Deaminase, domain 2"/>
    <property type="match status" value="1"/>
</dbReference>
<reference evidence="7 8" key="1">
    <citation type="submission" date="2020-10" db="EMBL/GenBank/DDBJ databases">
        <title>Connecting structure to function with the recovery of over 1000 high-quality activated sludge metagenome-assembled genomes encoding full-length rRNA genes using long-read sequencing.</title>
        <authorList>
            <person name="Singleton C.M."/>
            <person name="Petriglieri F."/>
            <person name="Kristensen J.M."/>
            <person name="Kirkegaard R.H."/>
            <person name="Michaelsen T.Y."/>
            <person name="Andersen M.H."/>
            <person name="Karst S.M."/>
            <person name="Dueholm M.S."/>
            <person name="Nielsen P.H."/>
            <person name="Albertsen M."/>
        </authorList>
    </citation>
    <scope>NUCLEOTIDE SEQUENCE [LARGE SCALE GENOMIC DNA]</scope>
    <source>
        <strain evidence="7">EsbW_18-Q3-R4-48_BATAC.285</strain>
    </source>
</reference>
<evidence type="ECO:0000256" key="5">
    <source>
        <dbReference type="ARBA" id="ARBA00023049"/>
    </source>
</evidence>
<evidence type="ECO:0000259" key="6">
    <source>
        <dbReference type="PROSITE" id="PS50249"/>
    </source>
</evidence>
<keyword evidence="4" id="KW-0862">Zinc</keyword>
<dbReference type="PANTHER" id="PTHR30471">
    <property type="entry name" value="DNA REPAIR PROTEIN RADC"/>
    <property type="match status" value="1"/>
</dbReference>
<evidence type="ECO:0000256" key="3">
    <source>
        <dbReference type="ARBA" id="ARBA00022801"/>
    </source>
</evidence>
<evidence type="ECO:0000313" key="7">
    <source>
        <dbReference type="EMBL" id="MBK7673979.1"/>
    </source>
</evidence>
<dbReference type="Pfam" id="PF04002">
    <property type="entry name" value="RadC"/>
    <property type="match status" value="1"/>
</dbReference>
<comment type="caution">
    <text evidence="7">The sequence shown here is derived from an EMBL/GenBank/DDBJ whole genome shotgun (WGS) entry which is preliminary data.</text>
</comment>
<keyword evidence="3" id="KW-0378">Hydrolase</keyword>
<accession>A0A935PVA5</accession>
<dbReference type="GO" id="GO:0046872">
    <property type="term" value="F:metal ion binding"/>
    <property type="evidence" value="ECO:0007669"/>
    <property type="project" value="UniProtKB-KW"/>
</dbReference>
<name>A0A935PVA5_9PROT</name>
<evidence type="ECO:0000256" key="2">
    <source>
        <dbReference type="ARBA" id="ARBA00022723"/>
    </source>
</evidence>
<proteinExistence type="predicted"/>
<dbReference type="InterPro" id="IPR025657">
    <property type="entry name" value="RadC_JAB"/>
</dbReference>
<dbReference type="GO" id="GO:0006508">
    <property type="term" value="P:proteolysis"/>
    <property type="evidence" value="ECO:0007669"/>
    <property type="project" value="UniProtKB-KW"/>
</dbReference>
<dbReference type="Proteomes" id="UP000697998">
    <property type="component" value="Unassembled WGS sequence"/>
</dbReference>